<dbReference type="InterPro" id="IPR009003">
    <property type="entry name" value="Peptidase_S1_PA"/>
</dbReference>
<dbReference type="OrthoDB" id="4217619at2759"/>
<dbReference type="InterPro" id="IPR001940">
    <property type="entry name" value="Peptidase_S1C"/>
</dbReference>
<dbReference type="Gene3D" id="3.20.190.20">
    <property type="match status" value="1"/>
</dbReference>
<keyword evidence="7" id="KW-1185">Reference proteome</keyword>
<dbReference type="PRINTS" id="PR00834">
    <property type="entry name" value="PROTEASES2C"/>
</dbReference>
<dbReference type="GeneID" id="20713223"/>
<dbReference type="SUPFAM" id="SSF50494">
    <property type="entry name" value="Trypsin-like serine proteases"/>
    <property type="match status" value="1"/>
</dbReference>
<dbReference type="GO" id="GO:0006508">
    <property type="term" value="P:proteolysis"/>
    <property type="evidence" value="ECO:0007669"/>
    <property type="project" value="UniProtKB-KW"/>
</dbReference>
<dbReference type="InterPro" id="IPR046449">
    <property type="entry name" value="DEGP_PDZ_sf"/>
</dbReference>
<dbReference type="Proteomes" id="UP000003786">
    <property type="component" value="Chromosome 1"/>
</dbReference>
<dbReference type="InterPro" id="IPR036034">
    <property type="entry name" value="PDZ_sf"/>
</dbReference>
<dbReference type="eggNOG" id="KOG1320">
    <property type="taxonomic scope" value="Eukaryota"/>
</dbReference>
<dbReference type="InterPro" id="IPR041517">
    <property type="entry name" value="DEGP_PDZ"/>
</dbReference>
<comment type="similarity">
    <text evidence="1">Belongs to the peptidase S1C family.</text>
</comment>
<evidence type="ECO:0000256" key="4">
    <source>
        <dbReference type="ARBA" id="ARBA00022825"/>
    </source>
</evidence>
<keyword evidence="4" id="KW-0720">Serine protease</keyword>
<protein>
    <submittedName>
        <fullName evidence="6">Serine protease</fullName>
    </submittedName>
</protein>
<dbReference type="RefSeq" id="XP_009689126.1">
    <property type="nucleotide sequence ID" value="XM_009690831.1"/>
</dbReference>
<evidence type="ECO:0000256" key="2">
    <source>
        <dbReference type="ARBA" id="ARBA00022670"/>
    </source>
</evidence>
<evidence type="ECO:0000313" key="7">
    <source>
        <dbReference type="Proteomes" id="UP000003786"/>
    </source>
</evidence>
<dbReference type="VEuPathDB" id="PiroplasmaDB:TOT_010000293"/>
<organism evidence="6 7">
    <name type="scientific">Theileria orientalis strain Shintoku</name>
    <dbReference type="NCBI Taxonomy" id="869250"/>
    <lineage>
        <taxon>Eukaryota</taxon>
        <taxon>Sar</taxon>
        <taxon>Alveolata</taxon>
        <taxon>Apicomplexa</taxon>
        <taxon>Aconoidasida</taxon>
        <taxon>Piroplasmida</taxon>
        <taxon>Theileriidae</taxon>
        <taxon>Theileria</taxon>
    </lineage>
</organism>
<evidence type="ECO:0000256" key="1">
    <source>
        <dbReference type="ARBA" id="ARBA00010541"/>
    </source>
</evidence>
<dbReference type="Pfam" id="PF13365">
    <property type="entry name" value="Trypsin_2"/>
    <property type="match status" value="1"/>
</dbReference>
<feature type="domain" description="Protease Do-like PDZ" evidence="5">
    <location>
        <begin position="446"/>
        <end position="591"/>
    </location>
</feature>
<proteinExistence type="inferred from homology"/>
<name>J4D5B0_THEOR</name>
<dbReference type="GO" id="GO:0004252">
    <property type="term" value="F:serine-type endopeptidase activity"/>
    <property type="evidence" value="ECO:0007669"/>
    <property type="project" value="InterPro"/>
</dbReference>
<dbReference type="PANTHER" id="PTHR45980">
    <property type="match status" value="1"/>
</dbReference>
<dbReference type="Gene3D" id="2.30.42.10">
    <property type="match status" value="1"/>
</dbReference>
<dbReference type="STRING" id="869250.J4D5B0"/>
<keyword evidence="2 6" id="KW-0645">Protease</keyword>
<evidence type="ECO:0000256" key="3">
    <source>
        <dbReference type="ARBA" id="ARBA00022801"/>
    </source>
</evidence>
<reference evidence="6 7" key="1">
    <citation type="journal article" date="2012" name="MBio">
        <title>Comparative genome analysis of three eukaryotic parasites with differing abilities to transform leukocytes reveals key mediators of Theileria-induced leukocyte transformation.</title>
        <authorList>
            <person name="Hayashida K."/>
            <person name="Hara Y."/>
            <person name="Abe T."/>
            <person name="Yamasaki C."/>
            <person name="Toyoda A."/>
            <person name="Kosuge T."/>
            <person name="Suzuki Y."/>
            <person name="Sato Y."/>
            <person name="Kawashima S."/>
            <person name="Katayama T."/>
            <person name="Wakaguri H."/>
            <person name="Inoue N."/>
            <person name="Homma K."/>
            <person name="Tada-Umezaki M."/>
            <person name="Yagi Y."/>
            <person name="Fujii Y."/>
            <person name="Habara T."/>
            <person name="Kanehisa M."/>
            <person name="Watanabe H."/>
            <person name="Ito K."/>
            <person name="Gojobori T."/>
            <person name="Sugawara H."/>
            <person name="Imanishi T."/>
            <person name="Weir W."/>
            <person name="Gardner M."/>
            <person name="Pain A."/>
            <person name="Shiels B."/>
            <person name="Hattori M."/>
            <person name="Nene V."/>
            <person name="Sugimoto C."/>
        </authorList>
    </citation>
    <scope>NUCLEOTIDE SEQUENCE [LARGE SCALE GENOMIC DNA]</scope>
    <source>
        <strain evidence="6 7">Shintoku</strain>
    </source>
</reference>
<evidence type="ECO:0000259" key="5">
    <source>
        <dbReference type="Pfam" id="PF17815"/>
    </source>
</evidence>
<sequence>MSVFILKSWKSTQKLFETSFRGTNVFIQRKFKSSLLYSSDIRSFHNTRKFSSILEVYRPYLQSKRWNFAKKQFITARFNHTLKESGNVNLKNVNKVRNEEGLEDNNYSLEYLNDLVGSNTLGDKNAPSFADSFSSIMKLYCDSTDPNYSQPWQMRKQIKSIGSAFAIKDRLILTNAHCVSWQNRCLVRKHGSTDKKLARVVAVGHECDLAVLTVDDEEFWNDVYPLEFGETPYLHDSVTVLGYPTGGDNLCITSGVVSRVDVTTYSHSNSRLLCVQIDAAINPGNSGGPALKAGKVVGVAFQACDEAQNIGFIVPSVVVKQFLHQVIQFKRYSGFVNLGITYQVLTNPDLKSYLTKESKILDLNGILVCQRDNSLKGKIEPNDVIMKINGHKIADDGTVHFRGSERVHLAYSLTNKFCGEECELTVLRDNKVEEIKINLNKPNYLVPEHQWDVMPRYYIYGGLVFVPLSMEYLKDEFGKKFYERAPTSLLKPISDIFAEEAGQEVVVLSQILASDLTIGYDFKNIRLTSINDLKVLNLSHLEHVLLNETKSKRFIRFEFEQGIVIVLETKKVPDYEAQILHQHAISSHKSREL</sequence>
<dbReference type="KEGG" id="tot:TOT_010000293"/>
<dbReference type="AlphaFoldDB" id="J4D5B0"/>
<dbReference type="EMBL" id="AP011946">
    <property type="protein sequence ID" value="BAM38825.1"/>
    <property type="molecule type" value="Genomic_DNA"/>
</dbReference>
<dbReference type="OMA" id="HCEPNYS"/>
<dbReference type="Pfam" id="PF17815">
    <property type="entry name" value="PDZ_3"/>
    <property type="match status" value="1"/>
</dbReference>
<dbReference type="PANTHER" id="PTHR45980:SF9">
    <property type="entry name" value="PROTEASE DO-LIKE 10, MITOCHONDRIAL-RELATED"/>
    <property type="match status" value="1"/>
</dbReference>
<gene>
    <name evidence="6" type="ORF">TOT_010000293</name>
</gene>
<evidence type="ECO:0000313" key="6">
    <source>
        <dbReference type="EMBL" id="BAM38825.1"/>
    </source>
</evidence>
<accession>J4D5B0</accession>
<dbReference type="SUPFAM" id="SSF50156">
    <property type="entry name" value="PDZ domain-like"/>
    <property type="match status" value="1"/>
</dbReference>
<keyword evidence="3" id="KW-0378">Hydrolase</keyword>
<dbReference type="Gene3D" id="2.40.10.120">
    <property type="match status" value="1"/>
</dbReference>